<proteinExistence type="predicted"/>
<dbReference type="AlphaFoldDB" id="A1ZMH1"/>
<accession>A1ZMH1</accession>
<reference evidence="1 2" key="1">
    <citation type="submission" date="2007-01" db="EMBL/GenBank/DDBJ databases">
        <authorList>
            <person name="Haygood M."/>
            <person name="Podell S."/>
            <person name="Anderson C."/>
            <person name="Hopkinson B."/>
            <person name="Roe K."/>
            <person name="Barbeau K."/>
            <person name="Gaasterland T."/>
            <person name="Ferriera S."/>
            <person name="Johnson J."/>
            <person name="Kravitz S."/>
            <person name="Beeson K."/>
            <person name="Sutton G."/>
            <person name="Rogers Y.-H."/>
            <person name="Friedman R."/>
            <person name="Frazier M."/>
            <person name="Venter J.C."/>
        </authorList>
    </citation>
    <scope>NUCLEOTIDE SEQUENCE [LARGE SCALE GENOMIC DNA]</scope>
    <source>
        <strain evidence="1 2">ATCC 23134</strain>
    </source>
</reference>
<dbReference type="Proteomes" id="UP000004095">
    <property type="component" value="Unassembled WGS sequence"/>
</dbReference>
<comment type="caution">
    <text evidence="1">The sequence shown here is derived from an EMBL/GenBank/DDBJ whole genome shotgun (WGS) entry which is preliminary data.</text>
</comment>
<sequence>MPGIGFLHLALQATNQVYKTLIFKYLQDQWMKDRSLVTFANLIILHY</sequence>
<evidence type="ECO:0000313" key="1">
    <source>
        <dbReference type="EMBL" id="EAY28351.1"/>
    </source>
</evidence>
<protein>
    <submittedName>
        <fullName evidence="1">Uncharacterized protein</fullName>
    </submittedName>
</protein>
<gene>
    <name evidence="1" type="ORF">M23134_03903</name>
</gene>
<organism evidence="1 2">
    <name type="scientific">Microscilla marina ATCC 23134</name>
    <dbReference type="NCBI Taxonomy" id="313606"/>
    <lineage>
        <taxon>Bacteria</taxon>
        <taxon>Pseudomonadati</taxon>
        <taxon>Bacteroidota</taxon>
        <taxon>Cytophagia</taxon>
        <taxon>Cytophagales</taxon>
        <taxon>Microscillaceae</taxon>
        <taxon>Microscilla</taxon>
    </lineage>
</organism>
<name>A1ZMH1_MICM2</name>
<keyword evidence="2" id="KW-1185">Reference proteome</keyword>
<dbReference type="EMBL" id="AAWS01000016">
    <property type="protein sequence ID" value="EAY28351.1"/>
    <property type="molecule type" value="Genomic_DNA"/>
</dbReference>
<evidence type="ECO:0000313" key="2">
    <source>
        <dbReference type="Proteomes" id="UP000004095"/>
    </source>
</evidence>